<dbReference type="EMBL" id="JAUKTV010000006">
    <property type="protein sequence ID" value="KAK0736723.1"/>
    <property type="molecule type" value="Genomic_DNA"/>
</dbReference>
<organism evidence="3 4">
    <name type="scientific">Apiosordaria backusii</name>
    <dbReference type="NCBI Taxonomy" id="314023"/>
    <lineage>
        <taxon>Eukaryota</taxon>
        <taxon>Fungi</taxon>
        <taxon>Dikarya</taxon>
        <taxon>Ascomycota</taxon>
        <taxon>Pezizomycotina</taxon>
        <taxon>Sordariomycetes</taxon>
        <taxon>Sordariomycetidae</taxon>
        <taxon>Sordariales</taxon>
        <taxon>Lasiosphaeriaceae</taxon>
        <taxon>Apiosordaria</taxon>
    </lineage>
</organism>
<proteinExistence type="predicted"/>
<name>A0AA40BM72_9PEZI</name>
<keyword evidence="2" id="KW-0732">Signal</keyword>
<comment type="caution">
    <text evidence="3">The sequence shown here is derived from an EMBL/GenBank/DDBJ whole genome shotgun (WGS) entry which is preliminary data.</text>
</comment>
<accession>A0AA40BM72</accession>
<feature type="compositionally biased region" description="Pro residues" evidence="1">
    <location>
        <begin position="226"/>
        <end position="235"/>
    </location>
</feature>
<reference evidence="3" key="1">
    <citation type="submission" date="2023-06" db="EMBL/GenBank/DDBJ databases">
        <title>Genome-scale phylogeny and comparative genomics of the fungal order Sordariales.</title>
        <authorList>
            <consortium name="Lawrence Berkeley National Laboratory"/>
            <person name="Hensen N."/>
            <person name="Bonometti L."/>
            <person name="Westerberg I."/>
            <person name="Brannstrom I.O."/>
            <person name="Guillou S."/>
            <person name="Cros-Aarteil S."/>
            <person name="Calhoun S."/>
            <person name="Haridas S."/>
            <person name="Kuo A."/>
            <person name="Mondo S."/>
            <person name="Pangilinan J."/>
            <person name="Riley R."/>
            <person name="Labutti K."/>
            <person name="Andreopoulos B."/>
            <person name="Lipzen A."/>
            <person name="Chen C."/>
            <person name="Yanf M."/>
            <person name="Daum C."/>
            <person name="Ng V."/>
            <person name="Clum A."/>
            <person name="Steindorff A."/>
            <person name="Ohm R."/>
            <person name="Martin F."/>
            <person name="Silar P."/>
            <person name="Natvig D."/>
            <person name="Lalanne C."/>
            <person name="Gautier V."/>
            <person name="Ament-Velasquez S.L."/>
            <person name="Kruys A."/>
            <person name="Hutchinson M.I."/>
            <person name="Powell A.J."/>
            <person name="Barry K."/>
            <person name="Miller A.N."/>
            <person name="Grigoriev I.V."/>
            <person name="Debuchy R."/>
            <person name="Gladieux P."/>
            <person name="Thoren M.H."/>
            <person name="Johannesson H."/>
        </authorList>
    </citation>
    <scope>NUCLEOTIDE SEQUENCE</scope>
    <source>
        <strain evidence="3">CBS 540.89</strain>
    </source>
</reference>
<evidence type="ECO:0000256" key="1">
    <source>
        <dbReference type="SAM" id="MobiDB-lite"/>
    </source>
</evidence>
<feature type="region of interest" description="Disordered" evidence="1">
    <location>
        <begin position="51"/>
        <end position="131"/>
    </location>
</feature>
<feature type="compositionally biased region" description="Polar residues" evidence="1">
    <location>
        <begin position="160"/>
        <end position="190"/>
    </location>
</feature>
<sequence>MKITSGFVLAAALGAYAAPQVLYTREVTADKFGLEARDAAASVPGVALRDGSVALPAGRPGGRARRSSTSRIARSVTGAVDEADIIQVRDPQRGGAPPPSGGGRSGALLPGGRPSRRSEEGEMSTYDGIDSDLAERSPFALTEANLAARNAQVDADAFSDNGSVLSNDDTNYVLSNDDTNSLFSVDSQPGNPAGVRGGAQPPPPPPRAPAQPPPRVTHRATHGAARPPPPPPPPRGDARDKPPAPPPGRTFRA</sequence>
<evidence type="ECO:0000256" key="2">
    <source>
        <dbReference type="SAM" id="SignalP"/>
    </source>
</evidence>
<evidence type="ECO:0000313" key="4">
    <source>
        <dbReference type="Proteomes" id="UP001172159"/>
    </source>
</evidence>
<dbReference type="AlphaFoldDB" id="A0AA40BM72"/>
<feature type="region of interest" description="Disordered" evidence="1">
    <location>
        <begin position="159"/>
        <end position="253"/>
    </location>
</feature>
<keyword evidence="4" id="KW-1185">Reference proteome</keyword>
<dbReference type="Proteomes" id="UP001172159">
    <property type="component" value="Unassembled WGS sequence"/>
</dbReference>
<feature type="chain" id="PRO_5041268716" evidence="2">
    <location>
        <begin position="18"/>
        <end position="253"/>
    </location>
</feature>
<evidence type="ECO:0000313" key="3">
    <source>
        <dbReference type="EMBL" id="KAK0736723.1"/>
    </source>
</evidence>
<protein>
    <submittedName>
        <fullName evidence="3">Uncharacterized protein</fullName>
    </submittedName>
</protein>
<feature type="compositionally biased region" description="Pro residues" evidence="1">
    <location>
        <begin position="243"/>
        <end position="253"/>
    </location>
</feature>
<feature type="signal peptide" evidence="2">
    <location>
        <begin position="1"/>
        <end position="17"/>
    </location>
</feature>
<feature type="compositionally biased region" description="Pro residues" evidence="1">
    <location>
        <begin position="200"/>
        <end position="215"/>
    </location>
</feature>
<gene>
    <name evidence="3" type="ORF">B0T21DRAFT_183423</name>
</gene>